<organism evidence="2 3">
    <name type="scientific">Paenibacillus residui</name>
    <dbReference type="NCBI Taxonomy" id="629724"/>
    <lineage>
        <taxon>Bacteria</taxon>
        <taxon>Bacillati</taxon>
        <taxon>Bacillota</taxon>
        <taxon>Bacilli</taxon>
        <taxon>Bacillales</taxon>
        <taxon>Paenibacillaceae</taxon>
        <taxon>Paenibacillus</taxon>
    </lineage>
</organism>
<evidence type="ECO:0000259" key="1">
    <source>
        <dbReference type="Pfam" id="PF07833"/>
    </source>
</evidence>
<reference evidence="3" key="1">
    <citation type="journal article" date="2019" name="Int. J. Syst. Evol. Microbiol.">
        <title>The Global Catalogue of Microorganisms (GCM) 10K type strain sequencing project: providing services to taxonomists for standard genome sequencing and annotation.</title>
        <authorList>
            <consortium name="The Broad Institute Genomics Platform"/>
            <consortium name="The Broad Institute Genome Sequencing Center for Infectious Disease"/>
            <person name="Wu L."/>
            <person name="Ma J."/>
        </authorList>
    </citation>
    <scope>NUCLEOTIDE SEQUENCE [LARGE SCALE GENOMIC DNA]</scope>
    <source>
        <strain evidence="3">CCUG 57263</strain>
    </source>
</reference>
<dbReference type="Gene3D" id="3.30.457.10">
    <property type="entry name" value="Copper amine oxidase-like, N-terminal domain"/>
    <property type="match status" value="1"/>
</dbReference>
<dbReference type="SUPFAM" id="SSF55383">
    <property type="entry name" value="Copper amine oxidase, domain N"/>
    <property type="match status" value="1"/>
</dbReference>
<accession>A0ABW3DC94</accession>
<protein>
    <submittedName>
        <fullName evidence="2">Copper amine oxidase N-terminal domain-containing protein</fullName>
    </submittedName>
</protein>
<keyword evidence="3" id="KW-1185">Reference proteome</keyword>
<feature type="domain" description="Copper amine oxidase-like N-terminal" evidence="1">
    <location>
        <begin position="299"/>
        <end position="405"/>
    </location>
</feature>
<dbReference type="Proteomes" id="UP001597120">
    <property type="component" value="Unassembled WGS sequence"/>
</dbReference>
<name>A0ABW3DC94_9BACL</name>
<dbReference type="RefSeq" id="WP_379289985.1">
    <property type="nucleotide sequence ID" value="NZ_JBHTIU010000073.1"/>
</dbReference>
<dbReference type="InterPro" id="IPR036582">
    <property type="entry name" value="Mao_N_sf"/>
</dbReference>
<dbReference type="Pfam" id="PF07833">
    <property type="entry name" value="Cu_amine_oxidN1"/>
    <property type="match status" value="1"/>
</dbReference>
<dbReference type="InterPro" id="IPR012854">
    <property type="entry name" value="Cu_amine_oxidase-like_N"/>
</dbReference>
<proteinExistence type="predicted"/>
<evidence type="ECO:0000313" key="2">
    <source>
        <dbReference type="EMBL" id="MFD0871095.1"/>
    </source>
</evidence>
<gene>
    <name evidence="2" type="ORF">ACFQ03_18300</name>
</gene>
<dbReference type="EMBL" id="JBHTIU010000073">
    <property type="protein sequence ID" value="MFD0871095.1"/>
    <property type="molecule type" value="Genomic_DNA"/>
</dbReference>
<sequence length="407" mass="44687">MSIKSKRSIWGMFVAFAILIGLVIQPIPEASANSDQNIELLRSEHKVIDGKMKVTADVRVESSELVSLLVTGYNQFGEIIEIKKEDTFIMGGNTKVFQLTMDHGEELTKVDIEALGPIEEPYKVLKETTVAHTDHLEGIIAVKNGGKSQMINVVATGTNANGKVVEVRGANNFVMDSRISIFKIKLDAVNEINDVKFTVLTDDQTYLVETGTYIKDGKIVLTSVVKNGEKSQKISARVTPYAGNGKELSIQTDTNFTMDNRLYNLKMQIKDTNASSVAVQFYDETGKQEIVKRGTLVTIDGKGLATEQPPVNLAGNVVVPMRAIFEAMGAGIEWEQETMTVTATKGSKEIKLQIGSDTAYIDGQEYTLNVPAQLINNNTMVPVRFVSEALGAKVFWDNNSQTVLIVR</sequence>
<evidence type="ECO:0000313" key="3">
    <source>
        <dbReference type="Proteomes" id="UP001597120"/>
    </source>
</evidence>
<comment type="caution">
    <text evidence="2">The sequence shown here is derived from an EMBL/GenBank/DDBJ whole genome shotgun (WGS) entry which is preliminary data.</text>
</comment>